<keyword evidence="2" id="KW-1185">Reference proteome</keyword>
<name>A0A8J8BDC4_9ACTN</name>
<dbReference type="Proteomes" id="UP000677913">
    <property type="component" value="Unassembled WGS sequence"/>
</dbReference>
<reference evidence="1" key="1">
    <citation type="submission" date="2021-04" db="EMBL/GenBank/DDBJ databases">
        <title>Genome based classification of Actinospica acidithermotolerans sp. nov., an actinobacterium isolated from an Indonesian hot spring.</title>
        <authorList>
            <person name="Kusuma A.B."/>
            <person name="Putra K.E."/>
            <person name="Nafisah S."/>
            <person name="Loh J."/>
            <person name="Nouioui I."/>
            <person name="Goodfellow M."/>
        </authorList>
    </citation>
    <scope>NUCLEOTIDE SEQUENCE</scope>
    <source>
        <strain evidence="1">DSM 45618</strain>
    </source>
</reference>
<evidence type="ECO:0000313" key="1">
    <source>
        <dbReference type="EMBL" id="MBS2963966.1"/>
    </source>
</evidence>
<dbReference type="AlphaFoldDB" id="A0A8J8BDC4"/>
<dbReference type="RefSeq" id="WP_211468150.1">
    <property type="nucleotide sequence ID" value="NZ_JAGSXH010000038.1"/>
</dbReference>
<comment type="caution">
    <text evidence="1">The sequence shown here is derived from an EMBL/GenBank/DDBJ whole genome shotgun (WGS) entry which is preliminary data.</text>
</comment>
<gene>
    <name evidence="1" type="ORF">KGA66_12995</name>
</gene>
<evidence type="ECO:0000313" key="2">
    <source>
        <dbReference type="Proteomes" id="UP000677913"/>
    </source>
</evidence>
<protein>
    <submittedName>
        <fullName evidence="1">Uncharacterized protein</fullName>
    </submittedName>
</protein>
<sequence>MKTTSNKVRDASVADPKAQALREVHREIDHAVVAAYGWSDVDPRVGFHDSKIGVRWTVSKVARFEILDRLRTLKQQRYDARSK</sequence>
<proteinExistence type="predicted"/>
<dbReference type="EMBL" id="JAGSXH010000038">
    <property type="protein sequence ID" value="MBS2963966.1"/>
    <property type="molecule type" value="Genomic_DNA"/>
</dbReference>
<organism evidence="1 2">
    <name type="scientific">Actinocrinis puniceicyclus</name>
    <dbReference type="NCBI Taxonomy" id="977794"/>
    <lineage>
        <taxon>Bacteria</taxon>
        <taxon>Bacillati</taxon>
        <taxon>Actinomycetota</taxon>
        <taxon>Actinomycetes</taxon>
        <taxon>Catenulisporales</taxon>
        <taxon>Actinospicaceae</taxon>
        <taxon>Actinocrinis</taxon>
    </lineage>
</organism>
<accession>A0A8J8BDC4</accession>